<proteinExistence type="predicted"/>
<evidence type="ECO:0000313" key="3">
    <source>
        <dbReference type="Proteomes" id="UP000236630"/>
    </source>
</evidence>
<evidence type="ECO:0000256" key="1">
    <source>
        <dbReference type="SAM" id="MobiDB-lite"/>
    </source>
</evidence>
<feature type="region of interest" description="Disordered" evidence="1">
    <location>
        <begin position="92"/>
        <end position="149"/>
    </location>
</feature>
<feature type="compositionally biased region" description="Basic and acidic residues" evidence="1">
    <location>
        <begin position="92"/>
        <end position="111"/>
    </location>
</feature>
<gene>
    <name evidence="2" type="ORF">CUMW_250730</name>
</gene>
<evidence type="ECO:0000313" key="2">
    <source>
        <dbReference type="EMBL" id="GAY66682.1"/>
    </source>
</evidence>
<accession>A0A2H5QPY3</accession>
<protein>
    <recommendedName>
        <fullName evidence="4">Retrotransposon gag domain-containing protein</fullName>
    </recommendedName>
</protein>
<comment type="caution">
    <text evidence="2">The sequence shown here is derived from an EMBL/GenBank/DDBJ whole genome shotgun (WGS) entry which is preliminary data.</text>
</comment>
<evidence type="ECO:0008006" key="4">
    <source>
        <dbReference type="Google" id="ProtNLM"/>
    </source>
</evidence>
<dbReference type="EMBL" id="BDQV01000605">
    <property type="protein sequence ID" value="GAY66682.1"/>
    <property type="molecule type" value="Genomic_DNA"/>
</dbReference>
<sequence>MCQELAEQFRGAVAPEDDMMELMGMKQEEHESLRDFVKRYHRAVLDLRAFNHPQALRGLKEGVRIGRLWYNLRSPLVQNYSSGYDQARRDIEIEEEKSARIKSEQLDELRRKERKAPTGSGSGKRAGESSVMGGISARSRPYPIAPRSQ</sequence>
<organism evidence="2 3">
    <name type="scientific">Citrus unshiu</name>
    <name type="common">Satsuma mandarin</name>
    <name type="synonym">Citrus nobilis var. unshiu</name>
    <dbReference type="NCBI Taxonomy" id="55188"/>
    <lineage>
        <taxon>Eukaryota</taxon>
        <taxon>Viridiplantae</taxon>
        <taxon>Streptophyta</taxon>
        <taxon>Embryophyta</taxon>
        <taxon>Tracheophyta</taxon>
        <taxon>Spermatophyta</taxon>
        <taxon>Magnoliopsida</taxon>
        <taxon>eudicotyledons</taxon>
        <taxon>Gunneridae</taxon>
        <taxon>Pentapetalae</taxon>
        <taxon>rosids</taxon>
        <taxon>malvids</taxon>
        <taxon>Sapindales</taxon>
        <taxon>Rutaceae</taxon>
        <taxon>Aurantioideae</taxon>
        <taxon>Citrus</taxon>
    </lineage>
</organism>
<dbReference type="Proteomes" id="UP000236630">
    <property type="component" value="Unassembled WGS sequence"/>
</dbReference>
<dbReference type="AlphaFoldDB" id="A0A2H5QPY3"/>
<keyword evidence="3" id="KW-1185">Reference proteome</keyword>
<name>A0A2H5QPY3_CITUN</name>
<reference evidence="2 3" key="1">
    <citation type="journal article" date="2017" name="Front. Genet.">
        <title>Draft sequencing of the heterozygous diploid genome of Satsuma (Citrus unshiu Marc.) using a hybrid assembly approach.</title>
        <authorList>
            <person name="Shimizu T."/>
            <person name="Tanizawa Y."/>
            <person name="Mochizuki T."/>
            <person name="Nagasaki H."/>
            <person name="Yoshioka T."/>
            <person name="Toyoda A."/>
            <person name="Fujiyama A."/>
            <person name="Kaminuma E."/>
            <person name="Nakamura Y."/>
        </authorList>
    </citation>
    <scope>NUCLEOTIDE SEQUENCE [LARGE SCALE GENOMIC DNA]</scope>
    <source>
        <strain evidence="3">cv. Miyagawa wase</strain>
    </source>
</reference>